<feature type="chain" id="PRO_5043562827" evidence="2">
    <location>
        <begin position="18"/>
        <end position="135"/>
    </location>
</feature>
<dbReference type="Proteomes" id="UP001054252">
    <property type="component" value="Unassembled WGS sequence"/>
</dbReference>
<feature type="transmembrane region" description="Helical" evidence="1">
    <location>
        <begin position="38"/>
        <end position="60"/>
    </location>
</feature>
<accession>A0AAV5M040</accession>
<feature type="transmembrane region" description="Helical" evidence="1">
    <location>
        <begin position="80"/>
        <end position="107"/>
    </location>
</feature>
<name>A0AAV5M040_9ROSI</name>
<keyword evidence="2" id="KW-0732">Signal</keyword>
<dbReference type="EMBL" id="BPVZ01000165">
    <property type="protein sequence ID" value="GKV43144.1"/>
    <property type="molecule type" value="Genomic_DNA"/>
</dbReference>
<keyword evidence="1" id="KW-0812">Transmembrane</keyword>
<organism evidence="3 4">
    <name type="scientific">Rubroshorea leprosula</name>
    <dbReference type="NCBI Taxonomy" id="152421"/>
    <lineage>
        <taxon>Eukaryota</taxon>
        <taxon>Viridiplantae</taxon>
        <taxon>Streptophyta</taxon>
        <taxon>Embryophyta</taxon>
        <taxon>Tracheophyta</taxon>
        <taxon>Spermatophyta</taxon>
        <taxon>Magnoliopsida</taxon>
        <taxon>eudicotyledons</taxon>
        <taxon>Gunneridae</taxon>
        <taxon>Pentapetalae</taxon>
        <taxon>rosids</taxon>
        <taxon>malvids</taxon>
        <taxon>Malvales</taxon>
        <taxon>Dipterocarpaceae</taxon>
        <taxon>Rubroshorea</taxon>
    </lineage>
</organism>
<gene>
    <name evidence="3" type="ORF">SLEP1_g50477</name>
</gene>
<keyword evidence="1" id="KW-1133">Transmembrane helix</keyword>
<dbReference type="AlphaFoldDB" id="A0AAV5M040"/>
<sequence length="135" mass="14990">MRSPRVLLILLLPCTEQEPQPSTQHPPSRNEKFRICSALLLLFLSTALHCVGVNSSNFWIPLNFPALPAGSPPNLPAPALLAELLNSLELAAMMLFMKIPCLSLCFCKRQMIYIQAMFSHFVSVGLGNQIGEIWL</sequence>
<protein>
    <submittedName>
        <fullName evidence="3">Uncharacterized protein</fullName>
    </submittedName>
</protein>
<evidence type="ECO:0000256" key="2">
    <source>
        <dbReference type="SAM" id="SignalP"/>
    </source>
</evidence>
<keyword evidence="1" id="KW-0472">Membrane</keyword>
<reference evidence="3 4" key="1">
    <citation type="journal article" date="2021" name="Commun. Biol.">
        <title>The genome of Shorea leprosula (Dipterocarpaceae) highlights the ecological relevance of drought in aseasonal tropical rainforests.</title>
        <authorList>
            <person name="Ng K.K.S."/>
            <person name="Kobayashi M.J."/>
            <person name="Fawcett J.A."/>
            <person name="Hatakeyama M."/>
            <person name="Paape T."/>
            <person name="Ng C.H."/>
            <person name="Ang C.C."/>
            <person name="Tnah L.H."/>
            <person name="Lee C.T."/>
            <person name="Nishiyama T."/>
            <person name="Sese J."/>
            <person name="O'Brien M.J."/>
            <person name="Copetti D."/>
            <person name="Mohd Noor M.I."/>
            <person name="Ong R.C."/>
            <person name="Putra M."/>
            <person name="Sireger I.Z."/>
            <person name="Indrioko S."/>
            <person name="Kosugi Y."/>
            <person name="Izuno A."/>
            <person name="Isagi Y."/>
            <person name="Lee S.L."/>
            <person name="Shimizu K.K."/>
        </authorList>
    </citation>
    <scope>NUCLEOTIDE SEQUENCE [LARGE SCALE GENOMIC DNA]</scope>
    <source>
        <strain evidence="3">214</strain>
    </source>
</reference>
<keyword evidence="4" id="KW-1185">Reference proteome</keyword>
<evidence type="ECO:0000313" key="3">
    <source>
        <dbReference type="EMBL" id="GKV43144.1"/>
    </source>
</evidence>
<comment type="caution">
    <text evidence="3">The sequence shown here is derived from an EMBL/GenBank/DDBJ whole genome shotgun (WGS) entry which is preliminary data.</text>
</comment>
<evidence type="ECO:0000256" key="1">
    <source>
        <dbReference type="SAM" id="Phobius"/>
    </source>
</evidence>
<feature type="signal peptide" evidence="2">
    <location>
        <begin position="1"/>
        <end position="17"/>
    </location>
</feature>
<evidence type="ECO:0000313" key="4">
    <source>
        <dbReference type="Proteomes" id="UP001054252"/>
    </source>
</evidence>
<proteinExistence type="predicted"/>